<dbReference type="Pfam" id="PF02417">
    <property type="entry name" value="Chromate_transp"/>
    <property type="match status" value="1"/>
</dbReference>
<accession>A0A9D1V947</accession>
<comment type="similarity">
    <text evidence="2">Belongs to the chromate ion transporter (CHR) (TC 2.A.51) family.</text>
</comment>
<dbReference type="PANTHER" id="PTHR43663:SF1">
    <property type="entry name" value="CHROMATE TRANSPORTER"/>
    <property type="match status" value="1"/>
</dbReference>
<dbReference type="PANTHER" id="PTHR43663">
    <property type="entry name" value="CHROMATE TRANSPORT PROTEIN-RELATED"/>
    <property type="match status" value="1"/>
</dbReference>
<keyword evidence="6 7" id="KW-0472">Membrane</keyword>
<evidence type="ECO:0000313" key="9">
    <source>
        <dbReference type="Proteomes" id="UP000824204"/>
    </source>
</evidence>
<dbReference type="InterPro" id="IPR052518">
    <property type="entry name" value="CHR_Transporter"/>
</dbReference>
<feature type="transmembrane region" description="Helical" evidence="7">
    <location>
        <begin position="174"/>
        <end position="191"/>
    </location>
</feature>
<feature type="transmembrane region" description="Helical" evidence="7">
    <location>
        <begin position="145"/>
        <end position="162"/>
    </location>
</feature>
<evidence type="ECO:0000256" key="7">
    <source>
        <dbReference type="SAM" id="Phobius"/>
    </source>
</evidence>
<evidence type="ECO:0000256" key="1">
    <source>
        <dbReference type="ARBA" id="ARBA00004651"/>
    </source>
</evidence>
<feature type="transmembrane region" description="Helical" evidence="7">
    <location>
        <begin position="117"/>
        <end position="139"/>
    </location>
</feature>
<name>A0A9D1V947_9FIRM</name>
<evidence type="ECO:0000256" key="3">
    <source>
        <dbReference type="ARBA" id="ARBA00022475"/>
    </source>
</evidence>
<sequence>MICLDLFLIFLKVGAVSFGGGYGMISLIRDEVVSHGWMSEEMLMNLIAVSESTPGPIAVNVATFVGSSQAGVLGALCATVGVVLPSFFIILLIAAILRNLLKYAGVQAVLGGIRPGIVAMVLGTGLTMLLSTVLGFSSFGQGMSFDWRALVILVLLVVALFVFKKWRKHEPSPILLILIAAACGMGLYAIPI</sequence>
<gene>
    <name evidence="8" type="ORF">H9741_08355</name>
</gene>
<keyword evidence="5 7" id="KW-1133">Transmembrane helix</keyword>
<organism evidence="8 9">
    <name type="scientific">Candidatus Borkfalkia faecipullorum</name>
    <dbReference type="NCBI Taxonomy" id="2838510"/>
    <lineage>
        <taxon>Bacteria</taxon>
        <taxon>Bacillati</taxon>
        <taxon>Bacillota</taxon>
        <taxon>Clostridia</taxon>
        <taxon>Christensenellales</taxon>
        <taxon>Christensenellaceae</taxon>
        <taxon>Candidatus Borkfalkia</taxon>
    </lineage>
</organism>
<protein>
    <submittedName>
        <fullName evidence="8">Chromate transporter</fullName>
    </submittedName>
</protein>
<comment type="caution">
    <text evidence="8">The sequence shown here is derived from an EMBL/GenBank/DDBJ whole genome shotgun (WGS) entry which is preliminary data.</text>
</comment>
<keyword evidence="3" id="KW-1003">Cell membrane</keyword>
<reference evidence="8" key="2">
    <citation type="submission" date="2021-04" db="EMBL/GenBank/DDBJ databases">
        <authorList>
            <person name="Gilroy R."/>
        </authorList>
    </citation>
    <scope>NUCLEOTIDE SEQUENCE</scope>
    <source>
        <strain evidence="8">811</strain>
    </source>
</reference>
<evidence type="ECO:0000256" key="5">
    <source>
        <dbReference type="ARBA" id="ARBA00022989"/>
    </source>
</evidence>
<evidence type="ECO:0000256" key="6">
    <source>
        <dbReference type="ARBA" id="ARBA00023136"/>
    </source>
</evidence>
<feature type="transmembrane region" description="Helical" evidence="7">
    <location>
        <begin position="6"/>
        <end position="25"/>
    </location>
</feature>
<reference evidence="8" key="1">
    <citation type="journal article" date="2021" name="PeerJ">
        <title>Extensive microbial diversity within the chicken gut microbiome revealed by metagenomics and culture.</title>
        <authorList>
            <person name="Gilroy R."/>
            <person name="Ravi A."/>
            <person name="Getino M."/>
            <person name="Pursley I."/>
            <person name="Horton D.L."/>
            <person name="Alikhan N.F."/>
            <person name="Baker D."/>
            <person name="Gharbi K."/>
            <person name="Hall N."/>
            <person name="Watson M."/>
            <person name="Adriaenssens E.M."/>
            <person name="Foster-Nyarko E."/>
            <person name="Jarju S."/>
            <person name="Secka A."/>
            <person name="Antonio M."/>
            <person name="Oren A."/>
            <person name="Chaudhuri R.R."/>
            <person name="La Ragione R."/>
            <person name="Hildebrand F."/>
            <person name="Pallen M.J."/>
        </authorList>
    </citation>
    <scope>NUCLEOTIDE SEQUENCE</scope>
    <source>
        <strain evidence="8">811</strain>
    </source>
</reference>
<dbReference type="AlphaFoldDB" id="A0A9D1V947"/>
<keyword evidence="4 7" id="KW-0812">Transmembrane</keyword>
<dbReference type="GO" id="GO:0015109">
    <property type="term" value="F:chromate transmembrane transporter activity"/>
    <property type="evidence" value="ECO:0007669"/>
    <property type="project" value="InterPro"/>
</dbReference>
<evidence type="ECO:0000256" key="4">
    <source>
        <dbReference type="ARBA" id="ARBA00022692"/>
    </source>
</evidence>
<evidence type="ECO:0000256" key="2">
    <source>
        <dbReference type="ARBA" id="ARBA00005262"/>
    </source>
</evidence>
<dbReference type="InterPro" id="IPR003370">
    <property type="entry name" value="Chromate_transpt"/>
</dbReference>
<feature type="transmembrane region" description="Helical" evidence="7">
    <location>
        <begin position="72"/>
        <end position="97"/>
    </location>
</feature>
<comment type="subcellular location">
    <subcellularLocation>
        <location evidence="1">Cell membrane</location>
        <topology evidence="1">Multi-pass membrane protein</topology>
    </subcellularLocation>
</comment>
<evidence type="ECO:0000313" key="8">
    <source>
        <dbReference type="EMBL" id="HIX08467.1"/>
    </source>
</evidence>
<proteinExistence type="inferred from homology"/>
<dbReference type="GO" id="GO:0005886">
    <property type="term" value="C:plasma membrane"/>
    <property type="evidence" value="ECO:0007669"/>
    <property type="project" value="UniProtKB-SubCell"/>
</dbReference>
<dbReference type="Proteomes" id="UP000824204">
    <property type="component" value="Unassembled WGS sequence"/>
</dbReference>
<dbReference type="EMBL" id="DXFX01000107">
    <property type="protein sequence ID" value="HIX08467.1"/>
    <property type="molecule type" value="Genomic_DNA"/>
</dbReference>